<evidence type="ECO:0000313" key="3">
    <source>
        <dbReference type="Proteomes" id="UP000258309"/>
    </source>
</evidence>
<dbReference type="OrthoDB" id="15433at2759"/>
<sequence length="309" mass="34870">MPPIPFPLPFTIGTDICHIPRIFSILTSSNNYKNRKIAHRFIRKLLTEEEYEESRKQIDGALNDLAGLSQRRALILKRGQELGVLAKGKGKWKFGVEDFDEEKNGGDAEATVKGNEKETGKDDNDNGTIKRVGSEDVLKTLMRSLGEEEKVVKKRVKVVANFLAGRFAAKEAAIKAHTVRRLTYQDIAIRKQSAPSGMSRAPLVLIKREGRGWSEDPQIVPLSISHDEDYATAVCMACERPIGVTEDIYSQSWPRSDAVSEPQVKVPIRKVEMRSPPVPLDEDVWIKKFRTLKDGLYTRRVPRGAHPWR</sequence>
<evidence type="ECO:0008006" key="4">
    <source>
        <dbReference type="Google" id="ProtNLM"/>
    </source>
</evidence>
<accession>A0A3E2H4W3</accession>
<dbReference type="EMBL" id="NCSJ02000170">
    <property type="protein sequence ID" value="RFU28262.1"/>
    <property type="molecule type" value="Genomic_DNA"/>
</dbReference>
<dbReference type="SUPFAM" id="SSF56214">
    <property type="entry name" value="4'-phosphopantetheinyl transferase"/>
    <property type="match status" value="1"/>
</dbReference>
<dbReference type="OMA" id="TANSSIW"/>
<comment type="caution">
    <text evidence="2">The sequence shown here is derived from an EMBL/GenBank/DDBJ whole genome shotgun (WGS) entry which is preliminary data.</text>
</comment>
<organism evidence="2 3">
    <name type="scientific">Scytalidium lignicola</name>
    <name type="common">Hyphomycete</name>
    <dbReference type="NCBI Taxonomy" id="5539"/>
    <lineage>
        <taxon>Eukaryota</taxon>
        <taxon>Fungi</taxon>
        <taxon>Dikarya</taxon>
        <taxon>Ascomycota</taxon>
        <taxon>Pezizomycotina</taxon>
        <taxon>Leotiomycetes</taxon>
        <taxon>Leotiomycetes incertae sedis</taxon>
        <taxon>Scytalidium</taxon>
    </lineage>
</organism>
<dbReference type="InterPro" id="IPR037143">
    <property type="entry name" value="4-PPantetheinyl_Trfase_dom_sf"/>
</dbReference>
<feature type="compositionally biased region" description="Basic and acidic residues" evidence="1">
    <location>
        <begin position="114"/>
        <end position="124"/>
    </location>
</feature>
<dbReference type="AlphaFoldDB" id="A0A3E2H4W3"/>
<evidence type="ECO:0000256" key="1">
    <source>
        <dbReference type="SAM" id="MobiDB-lite"/>
    </source>
</evidence>
<dbReference type="Proteomes" id="UP000258309">
    <property type="component" value="Unassembled WGS sequence"/>
</dbReference>
<name>A0A3E2H4W3_SCYLI</name>
<feature type="non-terminal residue" evidence="2">
    <location>
        <position position="1"/>
    </location>
</feature>
<dbReference type="GO" id="GO:0008897">
    <property type="term" value="F:holo-[acyl-carrier-protein] synthase activity"/>
    <property type="evidence" value="ECO:0007669"/>
    <property type="project" value="InterPro"/>
</dbReference>
<reference evidence="2 3" key="1">
    <citation type="submission" date="2018-05" db="EMBL/GenBank/DDBJ databases">
        <title>Draft genome sequence of Scytalidium lignicola DSM 105466, a ubiquitous saprotrophic fungus.</title>
        <authorList>
            <person name="Buettner E."/>
            <person name="Gebauer A.M."/>
            <person name="Hofrichter M."/>
            <person name="Liers C."/>
            <person name="Kellner H."/>
        </authorList>
    </citation>
    <scope>NUCLEOTIDE SEQUENCE [LARGE SCALE GENOMIC DNA]</scope>
    <source>
        <strain evidence="2 3">DSM 105466</strain>
    </source>
</reference>
<proteinExistence type="predicted"/>
<dbReference type="GO" id="GO:0000287">
    <property type="term" value="F:magnesium ion binding"/>
    <property type="evidence" value="ECO:0007669"/>
    <property type="project" value="InterPro"/>
</dbReference>
<keyword evidence="3" id="KW-1185">Reference proteome</keyword>
<feature type="region of interest" description="Disordered" evidence="1">
    <location>
        <begin position="104"/>
        <end position="130"/>
    </location>
</feature>
<dbReference type="Gene3D" id="3.90.470.20">
    <property type="entry name" value="4'-phosphopantetheinyl transferase domain"/>
    <property type="match status" value="2"/>
</dbReference>
<gene>
    <name evidence="2" type="ORF">B7463_g8088</name>
</gene>
<feature type="non-terminal residue" evidence="2">
    <location>
        <position position="309"/>
    </location>
</feature>
<evidence type="ECO:0000313" key="2">
    <source>
        <dbReference type="EMBL" id="RFU28262.1"/>
    </source>
</evidence>
<protein>
    <recommendedName>
        <fullName evidence="4">4'-phosphopantetheinyl transferase domain-containing protein</fullName>
    </recommendedName>
</protein>